<dbReference type="SUPFAM" id="SSF88659">
    <property type="entry name" value="Sigma3 and sigma4 domains of RNA polymerase sigma factors"/>
    <property type="match status" value="1"/>
</dbReference>
<comment type="caution">
    <text evidence="1">The sequence shown here is derived from an EMBL/GenBank/DDBJ whole genome shotgun (WGS) entry which is preliminary data.</text>
</comment>
<dbReference type="RefSeq" id="WP_282593516.1">
    <property type="nucleotide sequence ID" value="NZ_JAPAAF010000065.1"/>
</dbReference>
<protein>
    <submittedName>
        <fullName evidence="1">Uncharacterized protein</fullName>
    </submittedName>
</protein>
<sequence>MKKLAVISADVIDSSKFEENAFLGTLQFLEEPSNNYLVNRGESILTSRGDSFQIMIQDVEKAFLKAIYLKSYFKKSEIVLKHQQIKRKLDLRISLAVGNAETIPDEIGKTLEEPFVLSGRALDQMKQKKQTFIITTTNAEYNKELDLSCSFLENILDGWTMAQAEVIYYLVQGFKQSEIAEKLNLTQPSVSNRIQLAHWGLIEKMDHRYKDIVSKL</sequence>
<evidence type="ECO:0000313" key="1">
    <source>
        <dbReference type="EMBL" id="MCW0484930.1"/>
    </source>
</evidence>
<gene>
    <name evidence="1" type="ORF">N2K84_19510</name>
</gene>
<organism evidence="1 2">
    <name type="scientific">Gaoshiqia sediminis</name>
    <dbReference type="NCBI Taxonomy" id="2986998"/>
    <lineage>
        <taxon>Bacteria</taxon>
        <taxon>Pseudomonadati</taxon>
        <taxon>Bacteroidota</taxon>
        <taxon>Bacteroidia</taxon>
        <taxon>Marinilabiliales</taxon>
        <taxon>Prolixibacteraceae</taxon>
        <taxon>Gaoshiqia</taxon>
    </lineage>
</organism>
<name>A0AA41YDT6_9BACT</name>
<dbReference type="AlphaFoldDB" id="A0AA41YDT6"/>
<dbReference type="Proteomes" id="UP001163821">
    <property type="component" value="Unassembled WGS sequence"/>
</dbReference>
<proteinExistence type="predicted"/>
<dbReference type="EMBL" id="JAPAAF010000065">
    <property type="protein sequence ID" value="MCW0484930.1"/>
    <property type="molecule type" value="Genomic_DNA"/>
</dbReference>
<accession>A0AA41YDT6</accession>
<dbReference type="InterPro" id="IPR013324">
    <property type="entry name" value="RNA_pol_sigma_r3/r4-like"/>
</dbReference>
<keyword evidence="2" id="KW-1185">Reference proteome</keyword>
<reference evidence="1" key="1">
    <citation type="submission" date="2022-10" db="EMBL/GenBank/DDBJ databases">
        <title>Gaoshiqiia sediminis gen. nov., sp. nov., isolated from coastal sediment.</title>
        <authorList>
            <person name="Yu W.X."/>
            <person name="Mu D.S."/>
            <person name="Du J.Z."/>
            <person name="Liang Y.Q."/>
        </authorList>
    </citation>
    <scope>NUCLEOTIDE SEQUENCE</scope>
    <source>
        <strain evidence="1">A06</strain>
    </source>
</reference>
<dbReference type="Gene3D" id="1.10.10.60">
    <property type="entry name" value="Homeodomain-like"/>
    <property type="match status" value="1"/>
</dbReference>
<evidence type="ECO:0000313" key="2">
    <source>
        <dbReference type="Proteomes" id="UP001163821"/>
    </source>
</evidence>